<dbReference type="AlphaFoldDB" id="A0AAJ2UKM4"/>
<proteinExistence type="predicted"/>
<evidence type="ECO:0008006" key="3">
    <source>
        <dbReference type="Google" id="ProtNLM"/>
    </source>
</evidence>
<gene>
    <name evidence="1" type="ORF">PV367_08060</name>
</gene>
<protein>
    <recommendedName>
        <fullName evidence="3">Beta-xylosidase C-terminal Concanavalin A-like domain-containing protein</fullName>
    </recommendedName>
</protein>
<reference evidence="1" key="1">
    <citation type="journal article" date="2023" name="Microb. Genom.">
        <title>Mesoterricola silvestris gen. nov., sp. nov., Mesoterricola sediminis sp. nov., Geothrix oryzae sp. nov., Geothrix edaphica sp. nov., Geothrix rubra sp. nov., and Geothrix limicola sp. nov., six novel members of Acidobacteriota isolated from soils.</title>
        <authorList>
            <person name="Weisberg A.J."/>
            <person name="Pearce E."/>
            <person name="Kramer C.G."/>
            <person name="Chang J.H."/>
            <person name="Clarke C.R."/>
        </authorList>
    </citation>
    <scope>NUCLEOTIDE SEQUENCE</scope>
    <source>
        <strain evidence="1">ND06-05F</strain>
    </source>
</reference>
<dbReference type="RefSeq" id="WP_319690230.1">
    <property type="nucleotide sequence ID" value="NZ_JARAWN010000031.1"/>
</dbReference>
<organism evidence="1 2">
    <name type="scientific">Streptomyces europaeiscabiei</name>
    <dbReference type="NCBI Taxonomy" id="146819"/>
    <lineage>
        <taxon>Bacteria</taxon>
        <taxon>Bacillati</taxon>
        <taxon>Actinomycetota</taxon>
        <taxon>Actinomycetes</taxon>
        <taxon>Kitasatosporales</taxon>
        <taxon>Streptomycetaceae</taxon>
        <taxon>Streptomyces</taxon>
    </lineage>
</organism>
<comment type="caution">
    <text evidence="1">The sequence shown here is derived from an EMBL/GenBank/DDBJ whole genome shotgun (WGS) entry which is preliminary data.</text>
</comment>
<evidence type="ECO:0000313" key="1">
    <source>
        <dbReference type="EMBL" id="MDX3129751.1"/>
    </source>
</evidence>
<name>A0AAJ2UKM4_9ACTN</name>
<dbReference type="Gene3D" id="2.60.120.200">
    <property type="match status" value="1"/>
</dbReference>
<dbReference type="Proteomes" id="UP001273589">
    <property type="component" value="Unassembled WGS sequence"/>
</dbReference>
<dbReference type="EMBL" id="JARAWN010000031">
    <property type="protein sequence ID" value="MDX3129751.1"/>
    <property type="molecule type" value="Genomic_DNA"/>
</dbReference>
<sequence>MPTAPTAPAKLLSAARRDLDPFARLALQLRMQGNIAVGVHIANRDTEPVGGADQLTNTAATVKAPVWVRLTRTATQVSAYYSTDGSTFTQVGSTVTLPSMAATQDAGVIHTAHSTTAGSATFSNLRIVTSPYKAYGSIPAAVSQSGGVTSLTSAGIDI</sequence>
<evidence type="ECO:0000313" key="2">
    <source>
        <dbReference type="Proteomes" id="UP001273589"/>
    </source>
</evidence>
<accession>A0AAJ2UKM4</accession>